<dbReference type="Gene3D" id="1.10.357.10">
    <property type="entry name" value="Tetracycline Repressor, domain 2"/>
    <property type="match status" value="1"/>
</dbReference>
<proteinExistence type="predicted"/>
<gene>
    <name evidence="4" type="ORF">CSX01_11685</name>
</gene>
<dbReference type="Pfam" id="PF14278">
    <property type="entry name" value="TetR_C_8"/>
    <property type="match status" value="1"/>
</dbReference>
<evidence type="ECO:0000259" key="3">
    <source>
        <dbReference type="PROSITE" id="PS50977"/>
    </source>
</evidence>
<dbReference type="SUPFAM" id="SSF46689">
    <property type="entry name" value="Homeodomain-like"/>
    <property type="match status" value="1"/>
</dbReference>
<dbReference type="PANTHER" id="PTHR43479:SF23">
    <property type="entry name" value="HTH TETR-TYPE DOMAIN-CONTAINING PROTEIN"/>
    <property type="match status" value="1"/>
</dbReference>
<reference evidence="4 5" key="2">
    <citation type="submission" date="2017-10" db="EMBL/GenBank/DDBJ databases">
        <authorList>
            <person name="Banno H."/>
            <person name="Chua N.-H."/>
        </authorList>
    </citation>
    <scope>NUCLEOTIDE SEQUENCE [LARGE SCALE GENOMIC DNA]</scope>
    <source>
        <strain evidence="4 5">JK626</strain>
    </source>
</reference>
<dbReference type="PRINTS" id="PR00455">
    <property type="entry name" value="HTHTETR"/>
</dbReference>
<evidence type="ECO:0000256" key="2">
    <source>
        <dbReference type="PROSITE-ProRule" id="PRU00335"/>
    </source>
</evidence>
<accession>A0A2G3DTK9</accession>
<organism evidence="4 5">
    <name type="scientific">Pseudobutyrivibrio ruminis</name>
    <dbReference type="NCBI Taxonomy" id="46206"/>
    <lineage>
        <taxon>Bacteria</taxon>
        <taxon>Bacillati</taxon>
        <taxon>Bacillota</taxon>
        <taxon>Clostridia</taxon>
        <taxon>Lachnospirales</taxon>
        <taxon>Lachnospiraceae</taxon>
        <taxon>Pseudobutyrivibrio</taxon>
    </lineage>
</organism>
<evidence type="ECO:0000313" key="5">
    <source>
        <dbReference type="Proteomes" id="UP000225889"/>
    </source>
</evidence>
<dbReference type="PROSITE" id="PS50977">
    <property type="entry name" value="HTH_TETR_2"/>
    <property type="match status" value="1"/>
</dbReference>
<dbReference type="InterPro" id="IPR039532">
    <property type="entry name" value="TetR_C_Firmicutes"/>
</dbReference>
<feature type="domain" description="HTH tetR-type" evidence="3">
    <location>
        <begin position="6"/>
        <end position="66"/>
    </location>
</feature>
<feature type="DNA-binding region" description="H-T-H motif" evidence="2">
    <location>
        <begin position="29"/>
        <end position="48"/>
    </location>
</feature>
<keyword evidence="1 2" id="KW-0238">DNA-binding</keyword>
<dbReference type="InterPro" id="IPR001647">
    <property type="entry name" value="HTH_TetR"/>
</dbReference>
<protein>
    <submittedName>
        <fullName evidence="4">TetR family transcriptional regulator</fullName>
    </submittedName>
</protein>
<dbReference type="PANTHER" id="PTHR43479">
    <property type="entry name" value="ACREF/ENVCD OPERON REPRESSOR-RELATED"/>
    <property type="match status" value="1"/>
</dbReference>
<dbReference type="EMBL" id="PDYF01000031">
    <property type="protein sequence ID" value="PHU34220.1"/>
    <property type="molecule type" value="Genomic_DNA"/>
</dbReference>
<dbReference type="InterPro" id="IPR050624">
    <property type="entry name" value="HTH-type_Tx_Regulator"/>
</dbReference>
<dbReference type="Pfam" id="PF00440">
    <property type="entry name" value="TetR_N"/>
    <property type="match status" value="1"/>
</dbReference>
<dbReference type="InterPro" id="IPR009057">
    <property type="entry name" value="Homeodomain-like_sf"/>
</dbReference>
<dbReference type="RefSeq" id="WP_099392523.1">
    <property type="nucleotide sequence ID" value="NZ_PDYF01000031.1"/>
</dbReference>
<dbReference type="Proteomes" id="UP000225889">
    <property type="component" value="Unassembled WGS sequence"/>
</dbReference>
<dbReference type="GO" id="GO:0003677">
    <property type="term" value="F:DNA binding"/>
    <property type="evidence" value="ECO:0007669"/>
    <property type="project" value="UniProtKB-UniRule"/>
</dbReference>
<comment type="caution">
    <text evidence="4">The sequence shown here is derived from an EMBL/GenBank/DDBJ whole genome shotgun (WGS) entry which is preliminary data.</text>
</comment>
<evidence type="ECO:0000313" key="4">
    <source>
        <dbReference type="EMBL" id="PHU34220.1"/>
    </source>
</evidence>
<sequence length="183" mass="21531">MDRRQQKTRSAIFQAFNKLLEEKHFNNITVQEILDEANVGRSTFYSHFETKDELLKEMCTDIFDHIFSHELHSETSHDFSLSDHGLQEKITHLLYHLKDNKGNVIGILSGESGELFMRYFKEYLITMFEQYPKSVRIDVPRDFALNHLVGSLAEAVKWWIGTKMEMPPEELADNYLKLIGYNR</sequence>
<name>A0A2G3DTK9_9FIRM</name>
<dbReference type="AlphaFoldDB" id="A0A2G3DTK9"/>
<reference evidence="4 5" key="1">
    <citation type="submission" date="2017-10" db="EMBL/GenBank/DDBJ databases">
        <title>Resolving the taxonomy of Roseburia spp., Eubacterium rectale and Agathobacter spp. through phylogenomic analysis.</title>
        <authorList>
            <person name="Sheridan P.O."/>
            <person name="Walker A.W."/>
            <person name="Duncan S.H."/>
            <person name="Scott K.P."/>
            <person name="Toole P.W.O."/>
            <person name="Luis P."/>
            <person name="Flint H.J."/>
        </authorList>
    </citation>
    <scope>NUCLEOTIDE SEQUENCE [LARGE SCALE GENOMIC DNA]</scope>
    <source>
        <strain evidence="4 5">JK626</strain>
    </source>
</reference>
<evidence type="ECO:0000256" key="1">
    <source>
        <dbReference type="ARBA" id="ARBA00023125"/>
    </source>
</evidence>